<dbReference type="Proteomes" id="UP000011115">
    <property type="component" value="Unassembled WGS sequence"/>
</dbReference>
<proteinExistence type="inferred from homology"/>
<dbReference type="Gramene" id="PGSC0003DMT400027688">
    <property type="protein sequence ID" value="PGSC0003DMT400027688"/>
    <property type="gene ID" value="PGSC0003DMG401010673"/>
</dbReference>
<accession>M1AQ23</accession>
<comment type="similarity">
    <text evidence="1">Belongs to the aldehyde dehydrogenase family.</text>
</comment>
<dbReference type="eggNOG" id="KOG2449">
    <property type="taxonomic scope" value="Eukaryota"/>
</dbReference>
<dbReference type="Gramene" id="PGSC0003DMT400027687">
    <property type="protein sequence ID" value="PGSC0003DMT400027687"/>
    <property type="gene ID" value="PGSC0003DMG401010673"/>
</dbReference>
<reference evidence="2" key="2">
    <citation type="submission" date="2015-06" db="UniProtKB">
        <authorList>
            <consortium name="EnsemblPlants"/>
        </authorList>
    </citation>
    <scope>IDENTIFICATION</scope>
    <source>
        <strain evidence="2">DM1-3 516 R44</strain>
    </source>
</reference>
<dbReference type="EnsemblPlants" id="PGSC0003DMT400027688">
    <property type="protein sequence ID" value="PGSC0003DMT400027688"/>
    <property type="gene ID" value="PGSC0003DMG401010673"/>
</dbReference>
<evidence type="ECO:0000313" key="2">
    <source>
        <dbReference type="EnsemblPlants" id="PGSC0003DMT400027688"/>
    </source>
</evidence>
<dbReference type="InterPro" id="IPR016161">
    <property type="entry name" value="Ald_DH/histidinol_DH"/>
</dbReference>
<dbReference type="GO" id="GO:0004491">
    <property type="term" value="F:methylmalonate-semialdehyde dehydrogenase (acylating, NAD) activity"/>
    <property type="evidence" value="ECO:0007669"/>
    <property type="project" value="InterPro"/>
</dbReference>
<dbReference type="EnsemblPlants" id="PGSC0003DMT400027687">
    <property type="protein sequence ID" value="PGSC0003DMT400027687"/>
    <property type="gene ID" value="PGSC0003DMG401010673"/>
</dbReference>
<dbReference type="InParanoid" id="M1AQ23"/>
<reference evidence="3" key="1">
    <citation type="journal article" date="2011" name="Nature">
        <title>Genome sequence and analysis of the tuber crop potato.</title>
        <authorList>
            <consortium name="The Potato Genome Sequencing Consortium"/>
        </authorList>
    </citation>
    <scope>NUCLEOTIDE SEQUENCE [LARGE SCALE GENOMIC DNA]</scope>
    <source>
        <strain evidence="3">cv. DM1-3 516 R44</strain>
    </source>
</reference>
<dbReference type="SUPFAM" id="SSF53720">
    <property type="entry name" value="ALDH-like"/>
    <property type="match status" value="1"/>
</dbReference>
<name>M1AQ23_SOLTU</name>
<dbReference type="PANTHER" id="PTHR43866">
    <property type="entry name" value="MALONATE-SEMIALDEHYDE DEHYDROGENASE"/>
    <property type="match status" value="1"/>
</dbReference>
<evidence type="ECO:0000313" key="3">
    <source>
        <dbReference type="Proteomes" id="UP000011115"/>
    </source>
</evidence>
<dbReference type="HOGENOM" id="CLU_2473331_0_0_1"/>
<dbReference type="PaxDb" id="4113-PGSC0003DMT400027687"/>
<organism evidence="2 3">
    <name type="scientific">Solanum tuberosum</name>
    <name type="common">Potato</name>
    <dbReference type="NCBI Taxonomy" id="4113"/>
    <lineage>
        <taxon>Eukaryota</taxon>
        <taxon>Viridiplantae</taxon>
        <taxon>Streptophyta</taxon>
        <taxon>Embryophyta</taxon>
        <taxon>Tracheophyta</taxon>
        <taxon>Spermatophyta</taxon>
        <taxon>Magnoliopsida</taxon>
        <taxon>eudicotyledons</taxon>
        <taxon>Gunneridae</taxon>
        <taxon>Pentapetalae</taxon>
        <taxon>asterids</taxon>
        <taxon>lamiids</taxon>
        <taxon>Solanales</taxon>
        <taxon>Solanaceae</taxon>
        <taxon>Solanoideae</taxon>
        <taxon>Solaneae</taxon>
        <taxon>Solanum</taxon>
    </lineage>
</organism>
<protein>
    <submittedName>
        <fullName evidence="2">Aldehyde dehydrogenase</fullName>
    </submittedName>
</protein>
<dbReference type="AlphaFoldDB" id="M1AQ23"/>
<evidence type="ECO:0000256" key="1">
    <source>
        <dbReference type="ARBA" id="ARBA00009986"/>
    </source>
</evidence>
<dbReference type="PANTHER" id="PTHR43866:SF3">
    <property type="entry name" value="METHYLMALONATE-SEMIALDEHYDE DEHYDROGENASE [ACYLATING], MITOCHONDRIAL"/>
    <property type="match status" value="1"/>
</dbReference>
<dbReference type="InterPro" id="IPR010061">
    <property type="entry name" value="MeMal-semiAld_DH"/>
</dbReference>
<sequence>MGTKNYAVVMPYTNVEATLNVLVAAGFGVAGERCTTISTGLCWRLKITVKERISKLIQAIVDSGAKLVLDGRQVAVPKLLSSLLNICG</sequence>
<keyword evidence="3" id="KW-1185">Reference proteome</keyword>
<dbReference type="STRING" id="4113.M1AQ23"/>